<evidence type="ECO:0000313" key="4">
    <source>
        <dbReference type="EMBL" id="JAG78067.1"/>
    </source>
</evidence>
<protein>
    <recommendedName>
        <fullName evidence="2">Protein MIX23</fullName>
    </recommendedName>
    <alternativeName>
        <fullName evidence="3">Coiled-coil domain-containing protein 58</fullName>
    </alternativeName>
</protein>
<dbReference type="InterPro" id="IPR019171">
    <property type="entry name" value="MIX23"/>
</dbReference>
<comment type="similarity">
    <text evidence="1">Belongs to the MIX23 family.</text>
</comment>
<name>A0A0C9RJB7_9HYME</name>
<reference evidence="4" key="1">
    <citation type="submission" date="2015-01" db="EMBL/GenBank/DDBJ databases">
        <title>Transcriptome Assembly of Fopius arisanus.</title>
        <authorList>
            <person name="Geib S."/>
        </authorList>
    </citation>
    <scope>NUCLEOTIDE SEQUENCE</scope>
</reference>
<dbReference type="EMBL" id="GBYB01008300">
    <property type="protein sequence ID" value="JAG78067.1"/>
    <property type="molecule type" value="Transcribed_RNA"/>
</dbReference>
<dbReference type="GO" id="GO:0005758">
    <property type="term" value="C:mitochondrial intermembrane space"/>
    <property type="evidence" value="ECO:0007669"/>
    <property type="project" value="InterPro"/>
</dbReference>
<evidence type="ECO:0000256" key="3">
    <source>
        <dbReference type="ARBA" id="ARBA00030733"/>
    </source>
</evidence>
<dbReference type="PANTHER" id="PTHR31905:SF2">
    <property type="entry name" value="PROTEIN MIX23"/>
    <property type="match status" value="1"/>
</dbReference>
<dbReference type="PANTHER" id="PTHR31905">
    <property type="entry name" value="COILED-COIL DOMAIN-CONTAINING PROTEIN 58"/>
    <property type="match status" value="1"/>
</dbReference>
<organism evidence="4">
    <name type="scientific">Fopius arisanus</name>
    <dbReference type="NCBI Taxonomy" id="64838"/>
    <lineage>
        <taxon>Eukaryota</taxon>
        <taxon>Metazoa</taxon>
        <taxon>Ecdysozoa</taxon>
        <taxon>Arthropoda</taxon>
        <taxon>Hexapoda</taxon>
        <taxon>Insecta</taxon>
        <taxon>Pterygota</taxon>
        <taxon>Neoptera</taxon>
        <taxon>Endopterygota</taxon>
        <taxon>Hymenoptera</taxon>
        <taxon>Apocrita</taxon>
        <taxon>Ichneumonoidea</taxon>
        <taxon>Braconidae</taxon>
        <taxon>Opiinae</taxon>
        <taxon>Fopius</taxon>
    </lineage>
</organism>
<evidence type="ECO:0000256" key="1">
    <source>
        <dbReference type="ARBA" id="ARBA00024204"/>
    </source>
</evidence>
<gene>
    <name evidence="4" type="primary">CCDC58_1</name>
    <name evidence="4" type="ORF">g.5560</name>
</gene>
<proteinExistence type="inferred from homology"/>
<dbReference type="Pfam" id="PF09774">
    <property type="entry name" value="MIX23"/>
    <property type="match status" value="1"/>
</dbReference>
<evidence type="ECO:0000256" key="2">
    <source>
        <dbReference type="ARBA" id="ARBA00024228"/>
    </source>
</evidence>
<dbReference type="AlphaFoldDB" id="A0A0C9RJB7"/>
<accession>A0A0C9RJB7</accession>
<sequence>MSAGGQCEDFLEFQESIKQMRALDDNIIYMLNTSLPTESFKGQVNSEKVCTNLFNQLQQVHKSREKKINDCILSSAETLKKLRELRENNRDDVDIDKKFKSEQRKLRLLQSEVNVEDIVNQRSLKAFKERCRTYIRTNAT</sequence>